<dbReference type="InterPro" id="IPR011990">
    <property type="entry name" value="TPR-like_helical_dom_sf"/>
</dbReference>
<dbReference type="GO" id="GO:0016020">
    <property type="term" value="C:membrane"/>
    <property type="evidence" value="ECO:0007669"/>
    <property type="project" value="TreeGrafter"/>
</dbReference>
<dbReference type="EMBL" id="RBXP01000011">
    <property type="protein sequence ID" value="RKT60634.1"/>
    <property type="molecule type" value="Genomic_DNA"/>
</dbReference>
<comment type="caution">
    <text evidence="10">The sequence shown here is derived from an EMBL/GenBank/DDBJ whole genome shotgun (WGS) entry which is preliminary data.</text>
</comment>
<gene>
    <name evidence="10" type="ORF">DFR40_0773</name>
</gene>
<evidence type="ECO:0000256" key="7">
    <source>
        <dbReference type="RuleBase" id="RU003983"/>
    </source>
</evidence>
<dbReference type="GO" id="GO:0004222">
    <property type="term" value="F:metalloendopeptidase activity"/>
    <property type="evidence" value="ECO:0007669"/>
    <property type="project" value="InterPro"/>
</dbReference>
<dbReference type="PROSITE" id="PS50005">
    <property type="entry name" value="TPR"/>
    <property type="match status" value="1"/>
</dbReference>
<dbReference type="InterPro" id="IPR051156">
    <property type="entry name" value="Mito/Outer_Membr_Metalloprot"/>
</dbReference>
<dbReference type="OrthoDB" id="9810445at2"/>
<comment type="similarity">
    <text evidence="7">Belongs to the peptidase M48 family.</text>
</comment>
<keyword evidence="3 7" id="KW-0378">Hydrolase</keyword>
<evidence type="ECO:0000256" key="4">
    <source>
        <dbReference type="ARBA" id="ARBA00022833"/>
    </source>
</evidence>
<organism evidence="10 11">
    <name type="scientific">Azonexus fungiphilus</name>
    <dbReference type="NCBI Taxonomy" id="146940"/>
    <lineage>
        <taxon>Bacteria</taxon>
        <taxon>Pseudomonadati</taxon>
        <taxon>Pseudomonadota</taxon>
        <taxon>Betaproteobacteria</taxon>
        <taxon>Rhodocyclales</taxon>
        <taxon>Azonexaceae</taxon>
        <taxon>Azonexus</taxon>
    </lineage>
</organism>
<evidence type="ECO:0000256" key="3">
    <source>
        <dbReference type="ARBA" id="ARBA00022801"/>
    </source>
</evidence>
<name>A0A495WHQ0_9RHOO</name>
<keyword evidence="8" id="KW-0732">Signal</keyword>
<evidence type="ECO:0000256" key="5">
    <source>
        <dbReference type="ARBA" id="ARBA00023049"/>
    </source>
</evidence>
<keyword evidence="11" id="KW-1185">Reference proteome</keyword>
<proteinExistence type="inferred from homology"/>
<dbReference type="InterPro" id="IPR019734">
    <property type="entry name" value="TPR_rpt"/>
</dbReference>
<evidence type="ECO:0000313" key="10">
    <source>
        <dbReference type="EMBL" id="RKT60634.1"/>
    </source>
</evidence>
<evidence type="ECO:0000256" key="8">
    <source>
        <dbReference type="SAM" id="SignalP"/>
    </source>
</evidence>
<dbReference type="InterPro" id="IPR001915">
    <property type="entry name" value="Peptidase_M48"/>
</dbReference>
<reference evidence="10 11" key="1">
    <citation type="submission" date="2018-10" db="EMBL/GenBank/DDBJ databases">
        <title>Genomic Encyclopedia of Type Strains, Phase IV (KMG-IV): sequencing the most valuable type-strain genomes for metagenomic binning, comparative biology and taxonomic classification.</title>
        <authorList>
            <person name="Goeker M."/>
        </authorList>
    </citation>
    <scope>NUCLEOTIDE SEQUENCE [LARGE SCALE GENOMIC DNA]</scope>
    <source>
        <strain evidence="10 11">DSM 23841</strain>
    </source>
</reference>
<dbReference type="Gene3D" id="3.30.2010.10">
    <property type="entry name" value="Metalloproteases ('zincins'), catalytic domain"/>
    <property type="match status" value="1"/>
</dbReference>
<evidence type="ECO:0000256" key="6">
    <source>
        <dbReference type="PROSITE-ProRule" id="PRU00339"/>
    </source>
</evidence>
<dbReference type="Pfam" id="PF01435">
    <property type="entry name" value="Peptidase_M48"/>
    <property type="match status" value="1"/>
</dbReference>
<dbReference type="Proteomes" id="UP000270626">
    <property type="component" value="Unassembled WGS sequence"/>
</dbReference>
<evidence type="ECO:0000256" key="1">
    <source>
        <dbReference type="ARBA" id="ARBA00022670"/>
    </source>
</evidence>
<keyword evidence="5 7" id="KW-0482">Metalloprotease</keyword>
<dbReference type="RefSeq" id="WP_121457143.1">
    <property type="nucleotide sequence ID" value="NZ_RBXP01000011.1"/>
</dbReference>
<feature type="chain" id="PRO_5019762825" evidence="8">
    <location>
        <begin position="25"/>
        <end position="383"/>
    </location>
</feature>
<dbReference type="GO" id="GO:0046872">
    <property type="term" value="F:metal ion binding"/>
    <property type="evidence" value="ECO:0007669"/>
    <property type="project" value="UniProtKB-KW"/>
</dbReference>
<dbReference type="PANTHER" id="PTHR22726:SF24">
    <property type="entry name" value="M48 FAMILY METALLOPEPTIDASE"/>
    <property type="match status" value="1"/>
</dbReference>
<evidence type="ECO:0000259" key="9">
    <source>
        <dbReference type="Pfam" id="PF01435"/>
    </source>
</evidence>
<evidence type="ECO:0000313" key="11">
    <source>
        <dbReference type="Proteomes" id="UP000270626"/>
    </source>
</evidence>
<feature type="signal peptide" evidence="8">
    <location>
        <begin position="1"/>
        <end position="24"/>
    </location>
</feature>
<dbReference type="AlphaFoldDB" id="A0A495WHQ0"/>
<accession>A0A495WHQ0</accession>
<dbReference type="SUPFAM" id="SSF48452">
    <property type="entry name" value="TPR-like"/>
    <property type="match status" value="1"/>
</dbReference>
<keyword evidence="1 7" id="KW-0645">Protease</keyword>
<keyword evidence="6" id="KW-0802">TPR repeat</keyword>
<dbReference type="Gene3D" id="1.25.40.10">
    <property type="entry name" value="Tetratricopeptide repeat domain"/>
    <property type="match status" value="1"/>
</dbReference>
<feature type="repeat" description="TPR" evidence="6">
    <location>
        <begin position="337"/>
        <end position="370"/>
    </location>
</feature>
<evidence type="ECO:0000256" key="2">
    <source>
        <dbReference type="ARBA" id="ARBA00022723"/>
    </source>
</evidence>
<keyword evidence="4 7" id="KW-0862">Zinc</keyword>
<comment type="cofactor">
    <cofactor evidence="7">
        <name>Zn(2+)</name>
        <dbReference type="ChEBI" id="CHEBI:29105"/>
    </cofactor>
    <text evidence="7">Binds 1 zinc ion per subunit.</text>
</comment>
<feature type="domain" description="Peptidase M48" evidence="9">
    <location>
        <begin position="67"/>
        <end position="246"/>
    </location>
</feature>
<protein>
    <submittedName>
        <fullName evidence="10">Peptidase M48-like protein</fullName>
    </submittedName>
</protein>
<dbReference type="GO" id="GO:0051603">
    <property type="term" value="P:proteolysis involved in protein catabolic process"/>
    <property type="evidence" value="ECO:0007669"/>
    <property type="project" value="TreeGrafter"/>
</dbReference>
<dbReference type="PANTHER" id="PTHR22726">
    <property type="entry name" value="METALLOENDOPEPTIDASE OMA1"/>
    <property type="match status" value="1"/>
</dbReference>
<keyword evidence="2" id="KW-0479">Metal-binding</keyword>
<dbReference type="CDD" id="cd07324">
    <property type="entry name" value="M48C_Oma1-like"/>
    <property type="match status" value="1"/>
</dbReference>
<sequence length="383" mass="42063">MKRRQWLHMGCAVCASLAAGGLLAQGDLDYAPPERLARPDAASDEGGLWAMMDREEKNLRRSGLLLRDEQLNRYIQSLACSLAGEHCGDIRVYLVRTPQFNASMAPNGSMQIWSGLLLRVANEAQLAAVIGHEVGHYLQRHSLARLRDIRDKAALGQVLGLFGIAGLVGQVALNATAFAYQRDHEREADRIGAVLMHRAGYSVEESAKVWDGMLQEMRARDGDGATVSPLFATHPPTPERRDSLSAIAALLPGGSAGTESYLTRVSPFLDDWCEDEVKRHQFSESVALFSRLMVASPVAGLMQCYRAEAYRLRGADGDDERALSDYRLATRDGAPLAKAYRGIGLIERQRHRNSEAAQAFRRYLELSPGAPDAGLIRSYLESA</sequence>